<keyword evidence="3" id="KW-1185">Reference proteome</keyword>
<dbReference type="AlphaFoldDB" id="A0A183DG62"/>
<dbReference type="PANTHER" id="PTHR47632:SF3">
    <property type="entry name" value="G-PROTEIN COUPLED RECEPTORS FAMILY 1 PROFILE DOMAIN-CONTAINING PROTEIN"/>
    <property type="match status" value="1"/>
</dbReference>
<feature type="transmembrane region" description="Helical" evidence="1">
    <location>
        <begin position="6"/>
        <end position="26"/>
    </location>
</feature>
<feature type="transmembrane region" description="Helical" evidence="1">
    <location>
        <begin position="38"/>
        <end position="57"/>
    </location>
</feature>
<keyword evidence="1" id="KW-0812">Transmembrane</keyword>
<evidence type="ECO:0000313" key="2">
    <source>
        <dbReference type="EMBL" id="VDK59361.1"/>
    </source>
</evidence>
<dbReference type="EMBL" id="UYRT01020623">
    <property type="protein sequence ID" value="VDK59361.1"/>
    <property type="molecule type" value="Genomic_DNA"/>
</dbReference>
<feature type="transmembrane region" description="Helical" evidence="1">
    <location>
        <begin position="94"/>
        <end position="122"/>
    </location>
</feature>
<gene>
    <name evidence="2" type="ORF">GPUH_LOCUS7703</name>
</gene>
<reference evidence="4" key="1">
    <citation type="submission" date="2016-06" db="UniProtKB">
        <authorList>
            <consortium name="WormBaseParasite"/>
        </authorList>
    </citation>
    <scope>IDENTIFICATION</scope>
</reference>
<dbReference type="Proteomes" id="UP000271098">
    <property type="component" value="Unassembled WGS sequence"/>
</dbReference>
<keyword evidence="1" id="KW-0472">Membrane</keyword>
<dbReference type="Gene3D" id="1.20.1070.10">
    <property type="entry name" value="Rhodopsin 7-helix transmembrane proteins"/>
    <property type="match status" value="1"/>
</dbReference>
<dbReference type="PANTHER" id="PTHR47632">
    <property type="entry name" value="FMRFAMIDE PEPTIDE RECEPTOR FAMILY-RELATED"/>
    <property type="match status" value="1"/>
</dbReference>
<evidence type="ECO:0000256" key="1">
    <source>
        <dbReference type="SAM" id="Phobius"/>
    </source>
</evidence>
<proteinExistence type="predicted"/>
<dbReference type="InterPro" id="IPR053326">
    <property type="entry name" value="GPCR1-like"/>
</dbReference>
<name>A0A183DG62_9BILA</name>
<accession>A0A183DG62</accession>
<dbReference type="WBParaSite" id="GPUH_0000771201-mRNA-1">
    <property type="protein sequence ID" value="GPUH_0000771201-mRNA-1"/>
    <property type="gene ID" value="GPUH_0000771201"/>
</dbReference>
<reference evidence="2 3" key="2">
    <citation type="submission" date="2018-11" db="EMBL/GenBank/DDBJ databases">
        <authorList>
            <consortium name="Pathogen Informatics"/>
        </authorList>
    </citation>
    <scope>NUCLEOTIDE SEQUENCE [LARGE SCALE GENOMIC DNA]</scope>
</reference>
<keyword evidence="1" id="KW-1133">Transmembrane helix</keyword>
<organism evidence="4">
    <name type="scientific">Gongylonema pulchrum</name>
    <dbReference type="NCBI Taxonomy" id="637853"/>
    <lineage>
        <taxon>Eukaryota</taxon>
        <taxon>Metazoa</taxon>
        <taxon>Ecdysozoa</taxon>
        <taxon>Nematoda</taxon>
        <taxon>Chromadorea</taxon>
        <taxon>Rhabditida</taxon>
        <taxon>Spirurina</taxon>
        <taxon>Spiruromorpha</taxon>
        <taxon>Spiruroidea</taxon>
        <taxon>Gongylonematidae</taxon>
        <taxon>Gongylonema</taxon>
    </lineage>
</organism>
<sequence length="152" mass="16878">MNRITSLSASLQLVAHFSVLLIRIVCLPDGCRKFVSRASFVKCMALFVVVFSVLYNVPHCFEAVVLECWHSHFESRSLEVCPDPFSYMLIYYKYMYSIFLAVGPLVVLVALNLCIIGASVILKKGGGGSGGDTIALVSLFCFQKQHFKSLAR</sequence>
<protein>
    <submittedName>
        <fullName evidence="4">G_PROTEIN_RECEP_F1_2 domain-containing protein</fullName>
    </submittedName>
</protein>
<evidence type="ECO:0000313" key="4">
    <source>
        <dbReference type="WBParaSite" id="GPUH_0000771201-mRNA-1"/>
    </source>
</evidence>
<dbReference type="OrthoDB" id="10011262at2759"/>
<evidence type="ECO:0000313" key="3">
    <source>
        <dbReference type="Proteomes" id="UP000271098"/>
    </source>
</evidence>